<dbReference type="EMBL" id="JDST02000004">
    <property type="protein sequence ID" value="KFB78418.1"/>
    <property type="molecule type" value="Genomic_DNA"/>
</dbReference>
<dbReference type="STRING" id="1453999.AW06_000224"/>
<dbReference type="Gene3D" id="1.10.150.400">
    <property type="match status" value="1"/>
</dbReference>
<dbReference type="InterPro" id="IPR036412">
    <property type="entry name" value="HAD-like_sf"/>
</dbReference>
<evidence type="ECO:0000313" key="2">
    <source>
        <dbReference type="Proteomes" id="UP000021315"/>
    </source>
</evidence>
<dbReference type="Proteomes" id="UP000021315">
    <property type="component" value="Unassembled WGS sequence"/>
</dbReference>
<evidence type="ECO:0000313" key="1">
    <source>
        <dbReference type="EMBL" id="KFB78418.1"/>
    </source>
</evidence>
<dbReference type="InterPro" id="IPR006439">
    <property type="entry name" value="HAD-SF_hydro_IA"/>
</dbReference>
<accession>A0A080MB02</accession>
<reference evidence="1" key="1">
    <citation type="submission" date="2014-02" db="EMBL/GenBank/DDBJ databases">
        <title>Expanding our view of genomic diversity in Candidatus Accumulibacter clades.</title>
        <authorList>
            <person name="Skennerton C.T."/>
            <person name="Barr J.J."/>
            <person name="Slater F.R."/>
            <person name="Bond P.L."/>
            <person name="Tyson G.W."/>
        </authorList>
    </citation>
    <scope>NUCLEOTIDE SEQUENCE [LARGE SCALE GENOMIC DNA]</scope>
</reference>
<dbReference type="GO" id="GO:0016787">
    <property type="term" value="F:hydrolase activity"/>
    <property type="evidence" value="ECO:0007669"/>
    <property type="project" value="UniProtKB-KW"/>
</dbReference>
<dbReference type="AlphaFoldDB" id="A0A080MB02"/>
<organism evidence="1 2">
    <name type="scientific">Candidatus Accumulibacter cognatus</name>
    <dbReference type="NCBI Taxonomy" id="2954383"/>
    <lineage>
        <taxon>Bacteria</taxon>
        <taxon>Pseudomonadati</taxon>
        <taxon>Pseudomonadota</taxon>
        <taxon>Betaproteobacteria</taxon>
        <taxon>Candidatus Accumulibacter</taxon>
    </lineage>
</organism>
<keyword evidence="2" id="KW-1185">Reference proteome</keyword>
<dbReference type="Gene3D" id="3.40.50.1000">
    <property type="entry name" value="HAD superfamily/HAD-like"/>
    <property type="match status" value="1"/>
</dbReference>
<proteinExistence type="predicted"/>
<dbReference type="Pfam" id="PF00702">
    <property type="entry name" value="Hydrolase"/>
    <property type="match status" value="1"/>
</dbReference>
<dbReference type="InterPro" id="IPR023214">
    <property type="entry name" value="HAD_sf"/>
</dbReference>
<protein>
    <submittedName>
        <fullName evidence="1">HAD hydrolase, REG-2-like, family IA</fullName>
    </submittedName>
</protein>
<dbReference type="NCBIfam" id="TIGR01549">
    <property type="entry name" value="HAD-SF-IA-v1"/>
    <property type="match status" value="1"/>
</dbReference>
<comment type="caution">
    <text evidence="1">The sequence shown here is derived from an EMBL/GenBank/DDBJ whole genome shotgun (WGS) entry which is preliminary data.</text>
</comment>
<name>A0A080MB02_9PROT</name>
<dbReference type="RefSeq" id="WP_034944201.1">
    <property type="nucleotide sequence ID" value="NZ_JDST02000004.1"/>
</dbReference>
<sequence>MFARFADSQLLHYAIGSSTGGLSTLRRLGSEPSRRLLTIDLFDTLLLRGARPETARFQTLADRLAALNECLDQEISAAAILEARLQCSRLAYQAATPVNSTREAKIADMLKMQLAWLALHPDLQNDFLNHELDLEAASLRPNRPLVKLCRRLMQNGLRVAVVSDMYLDALALRRLLLHHGLDDFCQIVYVSAEFGVSKASGHLFSLVAEREATPFSAIVHVGDNFRADYLMPRRKGIGAVWLPRAISWRFYNSLWNLALRIKHVYLKGL</sequence>
<gene>
    <name evidence="1" type="ORF">AW06_000224</name>
</gene>
<dbReference type="SUPFAM" id="SSF56784">
    <property type="entry name" value="HAD-like"/>
    <property type="match status" value="1"/>
</dbReference>
<keyword evidence="1" id="KW-0378">Hydrolase</keyword>